<dbReference type="PANTHER" id="PTHR38436">
    <property type="entry name" value="POLYKETIDE CYCLASE SNOAL-LIKE DOMAIN"/>
    <property type="match status" value="1"/>
</dbReference>
<dbReference type="EMBL" id="AGUD01000295">
    <property type="protein sequence ID" value="EHN09319.1"/>
    <property type="molecule type" value="Genomic_DNA"/>
</dbReference>
<dbReference type="AlphaFoldDB" id="H0EAJ2"/>
<dbReference type="OrthoDB" id="4539871at2"/>
<keyword evidence="2" id="KW-1185">Reference proteome</keyword>
<dbReference type="SUPFAM" id="SSF54427">
    <property type="entry name" value="NTF2-like"/>
    <property type="match status" value="1"/>
</dbReference>
<evidence type="ECO:0000313" key="2">
    <source>
        <dbReference type="Proteomes" id="UP000005143"/>
    </source>
</evidence>
<dbReference type="InterPro" id="IPR032710">
    <property type="entry name" value="NTF2-like_dom_sf"/>
</dbReference>
<comment type="caution">
    <text evidence="1">The sequence shown here is derived from an EMBL/GenBank/DDBJ whole genome shotgun (WGS) entry which is preliminary data.</text>
</comment>
<protein>
    <recommendedName>
        <fullName evidence="3">Ester cyclase</fullName>
    </recommendedName>
</protein>
<dbReference type="RefSeq" id="WP_007578329.1">
    <property type="nucleotide sequence ID" value="NZ_AGUD01000295.1"/>
</dbReference>
<name>H0EAJ2_9ACTN</name>
<dbReference type="Pfam" id="PF07366">
    <property type="entry name" value="SnoaL"/>
    <property type="match status" value="1"/>
</dbReference>
<dbReference type="PANTHER" id="PTHR38436:SF1">
    <property type="entry name" value="ESTER CYCLASE"/>
    <property type="match status" value="1"/>
</dbReference>
<accession>H0EAJ2</accession>
<dbReference type="Gene3D" id="3.10.450.50">
    <property type="match status" value="1"/>
</dbReference>
<reference evidence="1 2" key="1">
    <citation type="journal article" date="2013" name="Biodegradation">
        <title>Quantitative proteomic analysis of ibuprofen-degrading Patulibacter sp. strain I11.</title>
        <authorList>
            <person name="Almeida B."/>
            <person name="Kjeldal H."/>
            <person name="Lolas I."/>
            <person name="Knudsen A.D."/>
            <person name="Carvalho G."/>
            <person name="Nielsen K.L."/>
            <person name="Barreto Crespo M.T."/>
            <person name="Stensballe A."/>
            <person name="Nielsen J.L."/>
        </authorList>
    </citation>
    <scope>NUCLEOTIDE SEQUENCE [LARGE SCALE GENOMIC DNA]</scope>
    <source>
        <strain evidence="1 2">I11</strain>
    </source>
</reference>
<gene>
    <name evidence="1" type="ORF">PAI11_38660</name>
</gene>
<organism evidence="1 2">
    <name type="scientific">Patulibacter medicamentivorans</name>
    <dbReference type="NCBI Taxonomy" id="1097667"/>
    <lineage>
        <taxon>Bacteria</taxon>
        <taxon>Bacillati</taxon>
        <taxon>Actinomycetota</taxon>
        <taxon>Thermoleophilia</taxon>
        <taxon>Solirubrobacterales</taxon>
        <taxon>Patulibacteraceae</taxon>
        <taxon>Patulibacter</taxon>
    </lineage>
</organism>
<dbReference type="GO" id="GO:0030638">
    <property type="term" value="P:polyketide metabolic process"/>
    <property type="evidence" value="ECO:0007669"/>
    <property type="project" value="InterPro"/>
</dbReference>
<evidence type="ECO:0000313" key="1">
    <source>
        <dbReference type="EMBL" id="EHN09319.1"/>
    </source>
</evidence>
<sequence>MAVTAAVRKRREALVREHMESENEHAYDVTIGTFHHPRYELIATGDVFDGEQAVRRYFRETRTAFPDQRNELIALHHAADAVIVEFWLRGTHLGPFRGLPATGRDFTARMAAFFVFEGESDRLVTERVYFDSATILRQLGVAHDPTTLVGRLATVANHPLTIAKALLRQRRGS</sequence>
<dbReference type="Proteomes" id="UP000005143">
    <property type="component" value="Unassembled WGS sequence"/>
</dbReference>
<dbReference type="InterPro" id="IPR009959">
    <property type="entry name" value="Cyclase_SnoaL-like"/>
</dbReference>
<evidence type="ECO:0008006" key="3">
    <source>
        <dbReference type="Google" id="ProtNLM"/>
    </source>
</evidence>
<proteinExistence type="predicted"/>